<dbReference type="RefSeq" id="WP_143149018.1">
    <property type="nucleotide sequence ID" value="NZ_CP014223.1"/>
</dbReference>
<organism evidence="2 4">
    <name type="scientific">Anaerotignum propionicum DSM 1682</name>
    <dbReference type="NCBI Taxonomy" id="991789"/>
    <lineage>
        <taxon>Bacteria</taxon>
        <taxon>Bacillati</taxon>
        <taxon>Bacillota</taxon>
        <taxon>Clostridia</taxon>
        <taxon>Lachnospirales</taxon>
        <taxon>Anaerotignaceae</taxon>
        <taxon>Anaerotignum</taxon>
    </lineage>
</organism>
<reference evidence="1 3" key="1">
    <citation type="journal article" date="2016" name="Genome Announc.">
        <title>Complete Genome Sequence of the Amino Acid-Fermenting Clostridium propionicum X2 (DSM 1682).</title>
        <authorList>
            <person name="Poehlein A."/>
            <person name="Schlien K."/>
            <person name="Chowdhury N.P."/>
            <person name="Gottschalk G."/>
            <person name="Buckel W."/>
            <person name="Daniel R."/>
        </authorList>
    </citation>
    <scope>NUCLEOTIDE SEQUENCE [LARGE SCALE GENOMIC DNA]</scope>
    <source>
        <strain evidence="1 3">X2</strain>
    </source>
</reference>
<dbReference type="KEGG" id="cpro:CPRO_06230"/>
<sequence>MQTYTDMLIEKISVLENESIEIGYQSMLGMAKGIEQGESEVVKAITRTVRAAIEAARDELDIHSPSREFEEIGDYSVDGYIKPWKGRAADVEQSIRDTLRAGVDIARQQITNTSSATTINEGDLVLQIANVNNGSDRDVSDFLRVGEFMRKQRSSARGGK</sequence>
<dbReference type="Proteomes" id="UP000068026">
    <property type="component" value="Chromosome"/>
</dbReference>
<reference evidence="3" key="2">
    <citation type="submission" date="2016-01" db="EMBL/GenBank/DDBJ databases">
        <authorList>
            <person name="Poehlein A."/>
            <person name="Schlien K."/>
            <person name="Gottschalk G."/>
            <person name="Buckel W."/>
            <person name="Daniel R."/>
        </authorList>
    </citation>
    <scope>NUCLEOTIDE SEQUENCE [LARGE SCALE GENOMIC DNA]</scope>
    <source>
        <strain evidence="3">X2</strain>
    </source>
</reference>
<dbReference type="EMBL" id="FQUA01000017">
    <property type="protein sequence ID" value="SHF10851.1"/>
    <property type="molecule type" value="Genomic_DNA"/>
</dbReference>
<reference evidence="4" key="3">
    <citation type="submission" date="2016-11" db="EMBL/GenBank/DDBJ databases">
        <authorList>
            <person name="Jaros S."/>
            <person name="Januszkiewicz K."/>
            <person name="Wedrychowicz H."/>
        </authorList>
    </citation>
    <scope>NUCLEOTIDE SEQUENCE [LARGE SCALE GENOMIC DNA]</scope>
    <source>
        <strain evidence="4">DSM 1682</strain>
    </source>
</reference>
<dbReference type="EMBL" id="CP014223">
    <property type="protein sequence ID" value="AMJ40226.1"/>
    <property type="molecule type" value="Genomic_DNA"/>
</dbReference>
<dbReference type="Proteomes" id="UP000184204">
    <property type="component" value="Unassembled WGS sequence"/>
</dbReference>
<evidence type="ECO:0000313" key="3">
    <source>
        <dbReference type="Proteomes" id="UP000068026"/>
    </source>
</evidence>
<evidence type="ECO:0000313" key="4">
    <source>
        <dbReference type="Proteomes" id="UP000184204"/>
    </source>
</evidence>
<protein>
    <submittedName>
        <fullName evidence="2">Uncharacterized protein</fullName>
    </submittedName>
</protein>
<gene>
    <name evidence="1" type="ORF">CPRO_06230</name>
    <name evidence="2" type="ORF">SAMN02745151_02819</name>
</gene>
<accession>A0A120MK56</accession>
<reference evidence="2" key="4">
    <citation type="submission" date="2016-11" db="EMBL/GenBank/DDBJ databases">
        <authorList>
            <person name="Varghese N."/>
            <person name="Submissions S."/>
        </authorList>
    </citation>
    <scope>NUCLEOTIDE SEQUENCE</scope>
    <source>
        <strain evidence="2">DSM 1682</strain>
    </source>
</reference>
<keyword evidence="3" id="KW-1185">Reference proteome</keyword>
<evidence type="ECO:0000313" key="2">
    <source>
        <dbReference type="EMBL" id="SHF10851.1"/>
    </source>
</evidence>
<evidence type="ECO:0000313" key="1">
    <source>
        <dbReference type="EMBL" id="AMJ40226.1"/>
    </source>
</evidence>
<proteinExistence type="predicted"/>
<dbReference type="AlphaFoldDB" id="A0A120MK56"/>
<name>A0A120MK56_ANAPI</name>